<dbReference type="AlphaFoldDB" id="A0A9N7RSF6"/>
<keyword evidence="3" id="KW-1185">Reference proteome</keyword>
<dbReference type="EMBL" id="CACSLK010034598">
    <property type="protein sequence ID" value="CAA0842009.1"/>
    <property type="molecule type" value="Genomic_DNA"/>
</dbReference>
<dbReference type="InterPro" id="IPR011009">
    <property type="entry name" value="Kinase-like_dom_sf"/>
</dbReference>
<reference evidence="2" key="1">
    <citation type="submission" date="2019-12" db="EMBL/GenBank/DDBJ databases">
        <authorList>
            <person name="Scholes J."/>
        </authorList>
    </citation>
    <scope>NUCLEOTIDE SEQUENCE</scope>
</reference>
<dbReference type="InterPro" id="IPR050823">
    <property type="entry name" value="Plant_Ser_Thr_Prot_Kinase"/>
</dbReference>
<proteinExistence type="predicted"/>
<evidence type="ECO:0000313" key="2">
    <source>
        <dbReference type="EMBL" id="CAA0842009.1"/>
    </source>
</evidence>
<dbReference type="SUPFAM" id="SSF56112">
    <property type="entry name" value="Protein kinase-like (PK-like)"/>
    <property type="match status" value="1"/>
</dbReference>
<dbReference type="Proteomes" id="UP001153555">
    <property type="component" value="Unassembled WGS sequence"/>
</dbReference>
<dbReference type="GO" id="GO:0016301">
    <property type="term" value="F:kinase activity"/>
    <property type="evidence" value="ECO:0007669"/>
    <property type="project" value="UniProtKB-KW"/>
</dbReference>
<evidence type="ECO:0000256" key="1">
    <source>
        <dbReference type="SAM" id="MobiDB-lite"/>
    </source>
</evidence>
<accession>A0A9N7RSF6</accession>
<keyword evidence="2" id="KW-0418">Kinase</keyword>
<organism evidence="2 3">
    <name type="scientific">Striga hermonthica</name>
    <name type="common">Purple witchweed</name>
    <name type="synonym">Buchnera hermonthica</name>
    <dbReference type="NCBI Taxonomy" id="68872"/>
    <lineage>
        <taxon>Eukaryota</taxon>
        <taxon>Viridiplantae</taxon>
        <taxon>Streptophyta</taxon>
        <taxon>Embryophyta</taxon>
        <taxon>Tracheophyta</taxon>
        <taxon>Spermatophyta</taxon>
        <taxon>Magnoliopsida</taxon>
        <taxon>eudicotyledons</taxon>
        <taxon>Gunneridae</taxon>
        <taxon>Pentapetalae</taxon>
        <taxon>asterids</taxon>
        <taxon>lamiids</taxon>
        <taxon>Lamiales</taxon>
        <taxon>Orobanchaceae</taxon>
        <taxon>Buchnereae</taxon>
        <taxon>Striga</taxon>
    </lineage>
</organism>
<evidence type="ECO:0000313" key="3">
    <source>
        <dbReference type="Proteomes" id="UP001153555"/>
    </source>
</evidence>
<gene>
    <name evidence="2" type="ORF">SHERM_07880</name>
</gene>
<dbReference type="OrthoDB" id="1936432at2759"/>
<comment type="caution">
    <text evidence="2">The sequence shown here is derived from an EMBL/GenBank/DDBJ whole genome shotgun (WGS) entry which is preliminary data.</text>
</comment>
<sequence>MWTRRRWIAIGVGKRVLGRLGIDKVSSRTTSHGCWRRVSQCRRDAAGYRRAALGSRCTRIISRQRWAADGHLYVKSDVYGFGVVLLEIITGLRVLDLSRPSGQTNLVDWAKPFLPNKKKLRKLMDPRLQGQYPSKAAFGIAELILKCLEPDQKLWPDMEEILCELEKMNEIHMKPKEVRAQGKRHQQNGDLYPRYHGRAHHTYEGRSGGQAHGAGPRDHNNAKVVRTY</sequence>
<name>A0A9N7RSF6_STRHE</name>
<keyword evidence="2" id="KW-0808">Transferase</keyword>
<protein>
    <submittedName>
        <fullName evidence="2">Protein kinase superfamily protein</fullName>
    </submittedName>
</protein>
<feature type="region of interest" description="Disordered" evidence="1">
    <location>
        <begin position="200"/>
        <end position="228"/>
    </location>
</feature>
<dbReference type="PANTHER" id="PTHR45621">
    <property type="entry name" value="OS01G0588500 PROTEIN-RELATED"/>
    <property type="match status" value="1"/>
</dbReference>
<dbReference type="Gene3D" id="1.10.510.10">
    <property type="entry name" value="Transferase(Phosphotransferase) domain 1"/>
    <property type="match status" value="1"/>
</dbReference>